<keyword evidence="12" id="KW-0479">Metal-binding</keyword>
<dbReference type="AlphaFoldDB" id="A0A2R6WXV1"/>
<evidence type="ECO:0000256" key="7">
    <source>
        <dbReference type="ARBA" id="ARBA00042722"/>
    </source>
</evidence>
<evidence type="ECO:0000256" key="8">
    <source>
        <dbReference type="ARBA" id="ARBA00042850"/>
    </source>
</evidence>
<dbReference type="EMBL" id="KZ772722">
    <property type="protein sequence ID" value="PTQ38685.1"/>
    <property type="molecule type" value="Genomic_DNA"/>
</dbReference>
<evidence type="ECO:0000256" key="1">
    <source>
        <dbReference type="ARBA" id="ARBA00010702"/>
    </source>
</evidence>
<evidence type="ECO:0000256" key="6">
    <source>
        <dbReference type="ARBA" id="ARBA00042471"/>
    </source>
</evidence>
<evidence type="ECO:0000256" key="4">
    <source>
        <dbReference type="ARBA" id="ARBA00041057"/>
    </source>
</evidence>
<proteinExistence type="inferred from homology"/>
<evidence type="ECO:0000256" key="9">
    <source>
        <dbReference type="ARBA" id="ARBA00043187"/>
    </source>
</evidence>
<evidence type="ECO:0000313" key="14">
    <source>
        <dbReference type="Proteomes" id="UP000244005"/>
    </source>
</evidence>
<dbReference type="OrthoDB" id="2021138at2759"/>
<dbReference type="GO" id="GO:0004649">
    <property type="term" value="F:poly(ADP-ribose) glycohydrolase activity"/>
    <property type="evidence" value="ECO:0007669"/>
    <property type="project" value="UniProtKB-EC"/>
</dbReference>
<organism evidence="13 14">
    <name type="scientific">Marchantia polymorpha</name>
    <name type="common">Common liverwort</name>
    <name type="synonym">Marchantia aquatica</name>
    <dbReference type="NCBI Taxonomy" id="3197"/>
    <lineage>
        <taxon>Eukaryota</taxon>
        <taxon>Viridiplantae</taxon>
        <taxon>Streptophyta</taxon>
        <taxon>Embryophyta</taxon>
        <taxon>Marchantiophyta</taxon>
        <taxon>Marchantiopsida</taxon>
        <taxon>Marchantiidae</taxon>
        <taxon>Marchantiales</taxon>
        <taxon>Marchantiaceae</taxon>
        <taxon>Marchantia</taxon>
    </lineage>
</organism>
<name>A0A2R6WXV1_MARPO</name>
<dbReference type="PANTHER" id="PTHR16222:SF24">
    <property type="entry name" value="ADP-RIBOSYLHYDROLASE ARH3"/>
    <property type="match status" value="1"/>
</dbReference>
<protein>
    <recommendedName>
        <fullName evidence="4">ADP-ribosylhydrolase ARH3</fullName>
        <ecNumber evidence="2">3.2.1.143</ecNumber>
    </recommendedName>
    <alternativeName>
        <fullName evidence="5">ADP-ribose glycohydrolase ARH3</fullName>
    </alternativeName>
    <alternativeName>
        <fullName evidence="6">ADP-ribosylhydrolase 3</fullName>
    </alternativeName>
    <alternativeName>
        <fullName evidence="9">O-acetyl-ADP-ribose deacetylase ARH3</fullName>
    </alternativeName>
    <alternativeName>
        <fullName evidence="10">Poly(ADP-ribose) glycohydrolase ARH3</fullName>
    </alternativeName>
    <alternativeName>
        <fullName evidence="8">[Protein ADP-ribosylarginine] hydrolase-like protein 2</fullName>
    </alternativeName>
    <alternativeName>
        <fullName evidence="7">[Protein ADP-ribosylserine] hydrolase</fullName>
    </alternativeName>
</protein>
<dbReference type="InterPro" id="IPR050792">
    <property type="entry name" value="ADP-ribosylglycohydrolase"/>
</dbReference>
<keyword evidence="3" id="KW-0378">Hydrolase</keyword>
<dbReference type="InterPro" id="IPR036705">
    <property type="entry name" value="Ribosyl_crysJ1_sf"/>
</dbReference>
<feature type="binding site" evidence="12">
    <location>
        <position position="141"/>
    </location>
    <ligand>
        <name>Mg(2+)</name>
        <dbReference type="ChEBI" id="CHEBI:18420"/>
        <label>1</label>
    </ligand>
</feature>
<sequence length="476" mass="52145">MTLLSRSTVKLGKFCADPLQPPRGFREFTVSELKRRGAPDDRYFFAGSRVWPKLSRSGSKCSRTSSRVLPRPHQSLSRNCRMETFSAQDRFAGCLVGGACGDALGCVVEELQRAQIVAKYGELGVREFEKIYDYPGEFTDDTQMTLFTAEGLLSTILCKLKDDESLANFRAEDAVPALHQSYLRWLASQNEESQSPLFKEVRNLGMLMTQDKLQRRRGPGQTCRMSIKSGAVGSSKNKINDSKGCGGIMRVAPCGLIVHSAFASLTSEEKAELAFKLGNVAAAITHTHPSGWLPSGCQAAIISWILSGESLEEAIARTVPLLEKEPHNEETMTKILLARELSREFLETFSKGGGEDSALEKQMLVLRHIEALGHGFVGEEALGITLYCALVCGEDVETGICYSVNHSGDSDSTGAMVGNILGALFGEAAIPSKWKDNVLLGDLIREMSDDLFRVRDPDSRQELTAKYPPPIVTHKG</sequence>
<keyword evidence="14" id="KW-1185">Reference proteome</keyword>
<feature type="binding site" evidence="12">
    <location>
        <position position="411"/>
    </location>
    <ligand>
        <name>Mg(2+)</name>
        <dbReference type="ChEBI" id="CHEBI:18420"/>
        <label>1</label>
    </ligand>
</feature>
<dbReference type="Pfam" id="PF03747">
    <property type="entry name" value="ADP_ribosyl_GH"/>
    <property type="match status" value="1"/>
</dbReference>
<dbReference type="InterPro" id="IPR005502">
    <property type="entry name" value="Ribosyl_crysJ1"/>
</dbReference>
<feature type="binding site" evidence="12">
    <location>
        <position position="412"/>
    </location>
    <ligand>
        <name>Mg(2+)</name>
        <dbReference type="ChEBI" id="CHEBI:18420"/>
        <label>1</label>
    </ligand>
</feature>
<accession>A0A2R6WXV1</accession>
<evidence type="ECO:0000256" key="3">
    <source>
        <dbReference type="ARBA" id="ARBA00022801"/>
    </source>
</evidence>
<feature type="binding site" evidence="12">
    <location>
        <position position="139"/>
    </location>
    <ligand>
        <name>Mg(2+)</name>
        <dbReference type="ChEBI" id="CHEBI:18420"/>
        <label>1</label>
    </ligand>
</feature>
<dbReference type="GO" id="GO:0046872">
    <property type="term" value="F:metal ion binding"/>
    <property type="evidence" value="ECO:0007669"/>
    <property type="project" value="UniProtKB-KW"/>
</dbReference>
<comment type="catalytic activity">
    <reaction evidence="11">
        <text>alpha-NAD(+) + H2O = ADP-D-ribose + nicotinamide + H(+)</text>
        <dbReference type="Rhea" id="RHEA:68792"/>
        <dbReference type="ChEBI" id="CHEBI:15377"/>
        <dbReference type="ChEBI" id="CHEBI:15378"/>
        <dbReference type="ChEBI" id="CHEBI:17154"/>
        <dbReference type="ChEBI" id="CHEBI:57967"/>
        <dbReference type="ChEBI" id="CHEBI:77017"/>
    </reaction>
</comment>
<comment type="similarity">
    <text evidence="1">Belongs to the ADP-ribosylglycohydrolase family.</text>
</comment>
<gene>
    <name evidence="13" type="ORF">MARPO_0050s0128</name>
</gene>
<evidence type="ECO:0000256" key="5">
    <source>
        <dbReference type="ARBA" id="ARBA00042398"/>
    </source>
</evidence>
<keyword evidence="12" id="KW-0460">Magnesium</keyword>
<reference evidence="14" key="1">
    <citation type="journal article" date="2017" name="Cell">
        <title>Insights into land plant evolution garnered from the Marchantia polymorpha genome.</title>
        <authorList>
            <person name="Bowman J.L."/>
            <person name="Kohchi T."/>
            <person name="Yamato K.T."/>
            <person name="Jenkins J."/>
            <person name="Shu S."/>
            <person name="Ishizaki K."/>
            <person name="Yamaoka S."/>
            <person name="Nishihama R."/>
            <person name="Nakamura Y."/>
            <person name="Berger F."/>
            <person name="Adam C."/>
            <person name="Aki S.S."/>
            <person name="Althoff F."/>
            <person name="Araki T."/>
            <person name="Arteaga-Vazquez M.A."/>
            <person name="Balasubrmanian S."/>
            <person name="Barry K."/>
            <person name="Bauer D."/>
            <person name="Boehm C.R."/>
            <person name="Briginshaw L."/>
            <person name="Caballero-Perez J."/>
            <person name="Catarino B."/>
            <person name="Chen F."/>
            <person name="Chiyoda S."/>
            <person name="Chovatia M."/>
            <person name="Davies K.M."/>
            <person name="Delmans M."/>
            <person name="Demura T."/>
            <person name="Dierschke T."/>
            <person name="Dolan L."/>
            <person name="Dorantes-Acosta A.E."/>
            <person name="Eklund D.M."/>
            <person name="Florent S.N."/>
            <person name="Flores-Sandoval E."/>
            <person name="Fujiyama A."/>
            <person name="Fukuzawa H."/>
            <person name="Galik B."/>
            <person name="Grimanelli D."/>
            <person name="Grimwood J."/>
            <person name="Grossniklaus U."/>
            <person name="Hamada T."/>
            <person name="Haseloff J."/>
            <person name="Hetherington A.J."/>
            <person name="Higo A."/>
            <person name="Hirakawa Y."/>
            <person name="Hundley H.N."/>
            <person name="Ikeda Y."/>
            <person name="Inoue K."/>
            <person name="Inoue S.I."/>
            <person name="Ishida S."/>
            <person name="Jia Q."/>
            <person name="Kakita M."/>
            <person name="Kanazawa T."/>
            <person name="Kawai Y."/>
            <person name="Kawashima T."/>
            <person name="Kennedy M."/>
            <person name="Kinose K."/>
            <person name="Kinoshita T."/>
            <person name="Kohara Y."/>
            <person name="Koide E."/>
            <person name="Komatsu K."/>
            <person name="Kopischke S."/>
            <person name="Kubo M."/>
            <person name="Kyozuka J."/>
            <person name="Lagercrantz U."/>
            <person name="Lin S.S."/>
            <person name="Lindquist E."/>
            <person name="Lipzen A.M."/>
            <person name="Lu C.W."/>
            <person name="De Luna E."/>
            <person name="Martienssen R.A."/>
            <person name="Minamino N."/>
            <person name="Mizutani M."/>
            <person name="Mizutani M."/>
            <person name="Mochizuki N."/>
            <person name="Monte I."/>
            <person name="Mosher R."/>
            <person name="Nagasaki H."/>
            <person name="Nakagami H."/>
            <person name="Naramoto S."/>
            <person name="Nishitani K."/>
            <person name="Ohtani M."/>
            <person name="Okamoto T."/>
            <person name="Okumura M."/>
            <person name="Phillips J."/>
            <person name="Pollak B."/>
            <person name="Reinders A."/>
            <person name="Rovekamp M."/>
            <person name="Sano R."/>
            <person name="Sawa S."/>
            <person name="Schmid M.W."/>
            <person name="Shirakawa M."/>
            <person name="Solano R."/>
            <person name="Spunde A."/>
            <person name="Suetsugu N."/>
            <person name="Sugano S."/>
            <person name="Sugiyama A."/>
            <person name="Sun R."/>
            <person name="Suzuki Y."/>
            <person name="Takenaka M."/>
            <person name="Takezawa D."/>
            <person name="Tomogane H."/>
            <person name="Tsuzuki M."/>
            <person name="Ueda T."/>
            <person name="Umeda M."/>
            <person name="Ward J.M."/>
            <person name="Watanabe Y."/>
            <person name="Yazaki K."/>
            <person name="Yokoyama R."/>
            <person name="Yoshitake Y."/>
            <person name="Yotsui I."/>
            <person name="Zachgo S."/>
            <person name="Schmutz J."/>
        </authorList>
    </citation>
    <scope>NUCLEOTIDE SEQUENCE [LARGE SCALE GENOMIC DNA]</scope>
    <source>
        <strain evidence="14">Tak-1</strain>
    </source>
</reference>
<evidence type="ECO:0000256" key="2">
    <source>
        <dbReference type="ARBA" id="ARBA00012255"/>
    </source>
</evidence>
<evidence type="ECO:0000256" key="10">
    <source>
        <dbReference type="ARBA" id="ARBA00043193"/>
    </source>
</evidence>
<dbReference type="SUPFAM" id="SSF101478">
    <property type="entry name" value="ADP-ribosylglycohydrolase"/>
    <property type="match status" value="1"/>
</dbReference>
<dbReference type="OMA" id="MTQGPAL"/>
<dbReference type="Gramene" id="Mp3g13360.2">
    <property type="protein sequence ID" value="Mp3g13360.2.cds"/>
    <property type="gene ID" value="Mp3g13360"/>
</dbReference>
<feature type="binding site" evidence="12">
    <location>
        <position position="140"/>
    </location>
    <ligand>
        <name>Mg(2+)</name>
        <dbReference type="ChEBI" id="CHEBI:18420"/>
        <label>1</label>
    </ligand>
</feature>
<evidence type="ECO:0000256" key="11">
    <source>
        <dbReference type="ARBA" id="ARBA00049015"/>
    </source>
</evidence>
<comment type="cofactor">
    <cofactor evidence="12">
        <name>Mg(2+)</name>
        <dbReference type="ChEBI" id="CHEBI:18420"/>
    </cofactor>
    <text evidence="12">Binds 2 magnesium ions per subunit.</text>
</comment>
<dbReference type="Gene3D" id="1.10.4080.10">
    <property type="entry name" value="ADP-ribosylation/Crystallin J1"/>
    <property type="match status" value="1"/>
</dbReference>
<dbReference type="PANTHER" id="PTHR16222">
    <property type="entry name" value="ADP-RIBOSYLGLYCOHYDROLASE"/>
    <property type="match status" value="1"/>
</dbReference>
<dbReference type="Proteomes" id="UP000244005">
    <property type="component" value="Unassembled WGS sequence"/>
</dbReference>
<feature type="binding site" evidence="12">
    <location>
        <position position="409"/>
    </location>
    <ligand>
        <name>Mg(2+)</name>
        <dbReference type="ChEBI" id="CHEBI:18420"/>
        <label>1</label>
    </ligand>
</feature>
<evidence type="ECO:0000313" key="13">
    <source>
        <dbReference type="EMBL" id="PTQ38685.1"/>
    </source>
</evidence>
<evidence type="ECO:0000256" key="12">
    <source>
        <dbReference type="PIRSR" id="PIRSR605502-1"/>
    </source>
</evidence>
<dbReference type="EC" id="3.2.1.143" evidence="2"/>